<organism evidence="4 5">
    <name type="scientific">Phytophthora aleatoria</name>
    <dbReference type="NCBI Taxonomy" id="2496075"/>
    <lineage>
        <taxon>Eukaryota</taxon>
        <taxon>Sar</taxon>
        <taxon>Stramenopiles</taxon>
        <taxon>Oomycota</taxon>
        <taxon>Peronosporomycetes</taxon>
        <taxon>Peronosporales</taxon>
        <taxon>Peronosporaceae</taxon>
        <taxon>Phytophthora</taxon>
    </lineage>
</organism>
<evidence type="ECO:0000313" key="4">
    <source>
        <dbReference type="EMBL" id="KAG6943427.1"/>
    </source>
</evidence>
<proteinExistence type="predicted"/>
<dbReference type="InterPro" id="IPR001841">
    <property type="entry name" value="Znf_RING"/>
</dbReference>
<keyword evidence="2" id="KW-0862">Zinc</keyword>
<sequence>MVSARLTCPVYGRSLAASSISAHRGRRACMERKFPHLEAQRLESVRWAKLEYNRLHARARRDALRELAMRLIEAPQAPSAIEEPIEEARLPSFGLGQLGPQVPDIGEEPGVPTDVIHTTTNLPVVIDMTEAEGEEPQDICPICQEVPADVVRSQSCSHVACWGCMSQFVSRVISRGAAPTCPVCRTALSL</sequence>
<keyword evidence="1" id="KW-0479">Metal-binding</keyword>
<comment type="caution">
    <text evidence="4">The sequence shown here is derived from an EMBL/GenBank/DDBJ whole genome shotgun (WGS) entry which is preliminary data.</text>
</comment>
<name>A0A8J5MC24_9STRA</name>
<keyword evidence="2" id="KW-0863">Zinc-finger</keyword>
<dbReference type="PROSITE" id="PS50089">
    <property type="entry name" value="ZF_RING_2"/>
    <property type="match status" value="1"/>
</dbReference>
<evidence type="ECO:0000256" key="1">
    <source>
        <dbReference type="ARBA" id="ARBA00022723"/>
    </source>
</evidence>
<evidence type="ECO:0000256" key="2">
    <source>
        <dbReference type="PROSITE-ProRule" id="PRU00175"/>
    </source>
</evidence>
<dbReference type="SMART" id="SM00184">
    <property type="entry name" value="RING"/>
    <property type="match status" value="1"/>
</dbReference>
<gene>
    <name evidence="4" type="ORF">JG688_00017601</name>
</gene>
<dbReference type="Pfam" id="PF00097">
    <property type="entry name" value="zf-C3HC4"/>
    <property type="match status" value="1"/>
</dbReference>
<keyword evidence="5" id="KW-1185">Reference proteome</keyword>
<dbReference type="InterPro" id="IPR018957">
    <property type="entry name" value="Znf_C3HC4_RING-type"/>
</dbReference>
<evidence type="ECO:0000259" key="3">
    <source>
        <dbReference type="PROSITE" id="PS50089"/>
    </source>
</evidence>
<dbReference type="GO" id="GO:0008270">
    <property type="term" value="F:zinc ion binding"/>
    <property type="evidence" value="ECO:0007669"/>
    <property type="project" value="UniProtKB-KW"/>
</dbReference>
<dbReference type="Proteomes" id="UP000709295">
    <property type="component" value="Unassembled WGS sequence"/>
</dbReference>
<feature type="domain" description="RING-type" evidence="3">
    <location>
        <begin position="140"/>
        <end position="185"/>
    </location>
</feature>
<reference evidence="4" key="1">
    <citation type="submission" date="2021-01" db="EMBL/GenBank/DDBJ databases">
        <title>Phytophthora aleatoria, a newly-described species from Pinus radiata is distinct from Phytophthora cactorum isolates based on comparative genomics.</title>
        <authorList>
            <person name="Mcdougal R."/>
            <person name="Panda P."/>
            <person name="Williams N."/>
            <person name="Studholme D.J."/>
        </authorList>
    </citation>
    <scope>NUCLEOTIDE SEQUENCE</scope>
    <source>
        <strain evidence="4">NZFS 4037</strain>
    </source>
</reference>
<dbReference type="AlphaFoldDB" id="A0A8J5MC24"/>
<dbReference type="EMBL" id="JAENGY010002711">
    <property type="protein sequence ID" value="KAG6943427.1"/>
    <property type="molecule type" value="Genomic_DNA"/>
</dbReference>
<protein>
    <recommendedName>
        <fullName evidence="3">RING-type domain-containing protein</fullName>
    </recommendedName>
</protein>
<accession>A0A8J5MC24</accession>
<evidence type="ECO:0000313" key="5">
    <source>
        <dbReference type="Proteomes" id="UP000709295"/>
    </source>
</evidence>